<keyword evidence="12" id="KW-1185">Reference proteome</keyword>
<evidence type="ECO:0000256" key="6">
    <source>
        <dbReference type="ARBA" id="ARBA00023136"/>
    </source>
</evidence>
<feature type="transmembrane region" description="Helical" evidence="7">
    <location>
        <begin position="178"/>
        <end position="200"/>
    </location>
</feature>
<feature type="domain" description="Concentrative nucleoside transporter C-terminal" evidence="9">
    <location>
        <begin position="211"/>
        <end position="471"/>
    </location>
</feature>
<dbReference type="RefSeq" id="WP_205627101.1">
    <property type="nucleotide sequence ID" value="NZ_CP011125.1"/>
</dbReference>
<feature type="domain" description="Concentrative nucleoside transporter N-terminal" evidence="8">
    <location>
        <begin position="22"/>
        <end position="94"/>
    </location>
</feature>
<dbReference type="EMBL" id="CP011125">
    <property type="protein sequence ID" value="AKF09966.1"/>
    <property type="molecule type" value="Genomic_DNA"/>
</dbReference>
<reference evidence="11 12" key="1">
    <citation type="submission" date="2015-03" db="EMBL/GenBank/DDBJ databases">
        <title>Genome assembly of Sandaracinus amylolyticus DSM 53668.</title>
        <authorList>
            <person name="Sharma G."/>
            <person name="Subramanian S."/>
        </authorList>
    </citation>
    <scope>NUCLEOTIDE SEQUENCE [LARGE SCALE GENOMIC DNA]</scope>
    <source>
        <strain evidence="11 12">DSM 53668</strain>
    </source>
</reference>
<sequence length="474" mass="50038">MGSFATLVDAPVPIWQRALSLLGLVVMIVIAWALSTDRKAFPWRVVSAGVALQLVFALLVLKTDTGLALFAVLNDAVAALLDFTAEGSRFLFGDYLDQRFTVALNVLPTIIFFSALMTVLYHLGVMQRVVKAFAWAMQRTLRTSGAETLSAAANIFVGQTEAPLVVKPYVARMTKSELMAVMTGGFASIAGGVLAAYVGMLRARFPDIAGHLLAASVMSAPASLLIAKVMMPERETPVSVGSLETEDEAPYANVIDAAASGAADGLKLALNVGAMLLAFLALVAMVNWGFALPALLHNRMEWAEALDALRRAELAIPTGCDAPSGAAALAQCIRAANELGVTQSPLVAWDPLSMQTILGWLFWPFAFVMGVPPDECATVGALLGERLVLNEFVAYMRLADGLAQETPFLGRRAAVIASYALCGFANIGSIAIQIGGISAMAPERRADLARIGPRAMVAGMLACFMTACVAGLLV</sequence>
<protein>
    <submittedName>
        <fullName evidence="11">Nucleoside permease NupC</fullName>
    </submittedName>
</protein>
<feature type="transmembrane region" description="Helical" evidence="7">
    <location>
        <begin position="413"/>
        <end position="435"/>
    </location>
</feature>
<keyword evidence="4 7" id="KW-0812">Transmembrane</keyword>
<evidence type="ECO:0000313" key="12">
    <source>
        <dbReference type="Proteomes" id="UP000034883"/>
    </source>
</evidence>
<keyword evidence="6 7" id="KW-0472">Membrane</keyword>
<organism evidence="11 12">
    <name type="scientific">Sandaracinus amylolyticus</name>
    <dbReference type="NCBI Taxonomy" id="927083"/>
    <lineage>
        <taxon>Bacteria</taxon>
        <taxon>Pseudomonadati</taxon>
        <taxon>Myxococcota</taxon>
        <taxon>Polyangia</taxon>
        <taxon>Polyangiales</taxon>
        <taxon>Sandaracinaceae</taxon>
        <taxon>Sandaracinus</taxon>
    </lineage>
</organism>
<evidence type="ECO:0000256" key="4">
    <source>
        <dbReference type="ARBA" id="ARBA00022692"/>
    </source>
</evidence>
<accession>A0A0F6YLV8</accession>
<dbReference type="KEGG" id="samy:DB32_007115"/>
<feature type="transmembrane region" description="Helical" evidence="7">
    <location>
        <begin position="41"/>
        <end position="61"/>
    </location>
</feature>
<feature type="domain" description="Nucleoside transporter/FeoB GTPase Gate" evidence="10">
    <location>
        <begin position="104"/>
        <end position="202"/>
    </location>
</feature>
<evidence type="ECO:0000256" key="2">
    <source>
        <dbReference type="ARBA" id="ARBA00009033"/>
    </source>
</evidence>
<name>A0A0F6YLV8_9BACT</name>
<dbReference type="InterPro" id="IPR002668">
    <property type="entry name" value="CNT_N_dom"/>
</dbReference>
<evidence type="ECO:0000259" key="10">
    <source>
        <dbReference type="Pfam" id="PF07670"/>
    </source>
</evidence>
<gene>
    <name evidence="11" type="ORF">DB32_007115</name>
</gene>
<dbReference type="AlphaFoldDB" id="A0A0F6YLV8"/>
<dbReference type="PANTHER" id="PTHR10590:SF4">
    <property type="entry name" value="SOLUTE CARRIER FAMILY 28 MEMBER 3"/>
    <property type="match status" value="1"/>
</dbReference>
<dbReference type="Pfam" id="PF07670">
    <property type="entry name" value="Gate"/>
    <property type="match status" value="1"/>
</dbReference>
<dbReference type="Pfam" id="PF01773">
    <property type="entry name" value="Nucleos_tra2_N"/>
    <property type="match status" value="1"/>
</dbReference>
<feature type="transmembrane region" description="Helical" evidence="7">
    <location>
        <begin position="100"/>
        <end position="123"/>
    </location>
</feature>
<proteinExistence type="inferred from homology"/>
<dbReference type="STRING" id="927083.DB32_007115"/>
<dbReference type="InterPro" id="IPR011642">
    <property type="entry name" value="Gate_dom"/>
</dbReference>
<evidence type="ECO:0000256" key="5">
    <source>
        <dbReference type="ARBA" id="ARBA00022989"/>
    </source>
</evidence>
<evidence type="ECO:0000259" key="8">
    <source>
        <dbReference type="Pfam" id="PF01773"/>
    </source>
</evidence>
<feature type="transmembrane region" description="Helical" evidence="7">
    <location>
        <begin position="14"/>
        <end position="34"/>
    </location>
</feature>
<keyword evidence="3" id="KW-1003">Cell membrane</keyword>
<evidence type="ECO:0000256" key="7">
    <source>
        <dbReference type="SAM" id="Phobius"/>
    </source>
</evidence>
<feature type="transmembrane region" description="Helical" evidence="7">
    <location>
        <begin position="274"/>
        <end position="296"/>
    </location>
</feature>
<dbReference type="InterPro" id="IPR008276">
    <property type="entry name" value="C_nuclsd_transpt"/>
</dbReference>
<evidence type="ECO:0000256" key="1">
    <source>
        <dbReference type="ARBA" id="ARBA00004651"/>
    </source>
</evidence>
<dbReference type="GO" id="GO:0005337">
    <property type="term" value="F:nucleoside transmembrane transporter activity"/>
    <property type="evidence" value="ECO:0007669"/>
    <property type="project" value="InterPro"/>
</dbReference>
<dbReference type="GO" id="GO:0015293">
    <property type="term" value="F:symporter activity"/>
    <property type="evidence" value="ECO:0007669"/>
    <property type="project" value="TreeGrafter"/>
</dbReference>
<comment type="subcellular location">
    <subcellularLocation>
        <location evidence="1">Cell membrane</location>
        <topology evidence="1">Multi-pass membrane protein</topology>
    </subcellularLocation>
</comment>
<dbReference type="Proteomes" id="UP000034883">
    <property type="component" value="Chromosome"/>
</dbReference>
<evidence type="ECO:0000256" key="3">
    <source>
        <dbReference type="ARBA" id="ARBA00022475"/>
    </source>
</evidence>
<evidence type="ECO:0000313" key="11">
    <source>
        <dbReference type="EMBL" id="AKF09966.1"/>
    </source>
</evidence>
<feature type="transmembrane region" description="Helical" evidence="7">
    <location>
        <begin position="455"/>
        <end position="473"/>
    </location>
</feature>
<comment type="similarity">
    <text evidence="2">Belongs to the concentrative nucleoside transporter (CNT) (TC 2.A.41) family.</text>
</comment>
<dbReference type="InterPro" id="IPR011657">
    <property type="entry name" value="CNT_C_dom"/>
</dbReference>
<keyword evidence="5 7" id="KW-1133">Transmembrane helix</keyword>
<dbReference type="GO" id="GO:0005886">
    <property type="term" value="C:plasma membrane"/>
    <property type="evidence" value="ECO:0007669"/>
    <property type="project" value="UniProtKB-SubCell"/>
</dbReference>
<dbReference type="PANTHER" id="PTHR10590">
    <property type="entry name" value="SODIUM/NUCLEOSIDE COTRANSPORTER"/>
    <property type="match status" value="1"/>
</dbReference>
<evidence type="ECO:0000259" key="9">
    <source>
        <dbReference type="Pfam" id="PF07662"/>
    </source>
</evidence>
<dbReference type="Pfam" id="PF07662">
    <property type="entry name" value="Nucleos_tra2_C"/>
    <property type="match status" value="1"/>
</dbReference>